<reference evidence="4" key="3">
    <citation type="submission" date="2015-02" db="EMBL/GenBank/DDBJ databases">
        <title>Genome analysis of three genomes within the thermophilic hydrogenogenic bacterial species Caldanaerobacter subterraneus.</title>
        <authorList>
            <person name="Sant'Anna F.H."/>
            <person name="Lebedinsky A."/>
            <person name="Sokolova T."/>
            <person name="Robb F.T."/>
            <person name="Gonzalez J.M."/>
        </authorList>
    </citation>
    <scope>NUCLEOTIDE SEQUENCE [LARGE SCALE GENOMIC DNA]</scope>
    <source>
        <strain evidence="4">DSM 12653</strain>
    </source>
</reference>
<gene>
    <name evidence="3" type="ORF">CDSM653_00747</name>
</gene>
<comment type="caution">
    <text evidence="3">The sequence shown here is derived from an EMBL/GenBank/DDBJ whole genome shotgun (WGS) entry which is preliminary data.</text>
</comment>
<dbReference type="Pfam" id="PF00571">
    <property type="entry name" value="CBS"/>
    <property type="match status" value="1"/>
</dbReference>
<feature type="domain" description="CBS" evidence="2">
    <location>
        <begin position="1"/>
        <end position="62"/>
    </location>
</feature>
<protein>
    <submittedName>
        <fullName evidence="3">HD domain-containing protein</fullName>
    </submittedName>
</protein>
<dbReference type="InterPro" id="IPR006674">
    <property type="entry name" value="HD_domain"/>
</dbReference>
<dbReference type="AlphaFoldDB" id="A0A0F5PNQ8"/>
<keyword evidence="1" id="KW-0129">CBS domain</keyword>
<dbReference type="InterPro" id="IPR003607">
    <property type="entry name" value="HD/PDEase_dom"/>
</dbReference>
<dbReference type="EMBL" id="ABXP02000042">
    <property type="protein sequence ID" value="KKC30268.1"/>
    <property type="molecule type" value="Genomic_DNA"/>
</dbReference>
<evidence type="ECO:0000259" key="2">
    <source>
        <dbReference type="PROSITE" id="PS51371"/>
    </source>
</evidence>
<dbReference type="PROSITE" id="PS51371">
    <property type="entry name" value="CBS"/>
    <property type="match status" value="1"/>
</dbReference>
<accession>A0A0F5PNQ8</accession>
<dbReference type="Gene3D" id="3.10.580.10">
    <property type="entry name" value="CBS-domain"/>
    <property type="match status" value="1"/>
</dbReference>
<proteinExistence type="predicted"/>
<name>A0A0F5PNQ8_9THEO</name>
<reference evidence="3 4" key="2">
    <citation type="journal article" date="2015" name="BMC Genomics">
        <title>Analysis of three genomes within the thermophilic bacterial species Caldanaerobacter subterraneus with a focus on carbon monoxide dehydrogenase evolution and hydrolase diversity.</title>
        <authorList>
            <person name="Sant'Anna F.H."/>
            <person name="Lebedinsky A.V."/>
            <person name="Sokolova T.G."/>
            <person name="Robb F.T."/>
            <person name="Gonzalez J.M."/>
        </authorList>
    </citation>
    <scope>NUCLEOTIDE SEQUENCE [LARGE SCALE GENOMIC DNA]</scope>
    <source>
        <strain evidence="3 4">DSM 12653</strain>
    </source>
</reference>
<dbReference type="Gene3D" id="1.10.3210.10">
    <property type="entry name" value="Hypothetical protein af1432"/>
    <property type="match status" value="1"/>
</dbReference>
<dbReference type="InterPro" id="IPR000644">
    <property type="entry name" value="CBS_dom"/>
</dbReference>
<evidence type="ECO:0000256" key="1">
    <source>
        <dbReference type="PROSITE-ProRule" id="PRU00703"/>
    </source>
</evidence>
<reference evidence="3 4" key="1">
    <citation type="submission" date="2008-07" db="EMBL/GenBank/DDBJ databases">
        <authorList>
            <person name="Gonzalez J."/>
            <person name="Sokolova T."/>
            <person name="Ferriera S."/>
            <person name="Johnson J."/>
            <person name="Kravitz S."/>
            <person name="Beeson K."/>
            <person name="Sutton G."/>
            <person name="Rogers Y.-H."/>
            <person name="Friedman R."/>
            <person name="Frazier M."/>
            <person name="Venter J.C."/>
        </authorList>
    </citation>
    <scope>NUCLEOTIDE SEQUENCE [LARGE SCALE GENOMIC DNA]</scope>
    <source>
        <strain evidence="3 4">DSM 12653</strain>
    </source>
</reference>
<dbReference type="Pfam" id="PF01966">
    <property type="entry name" value="HD"/>
    <property type="match status" value="1"/>
</dbReference>
<evidence type="ECO:0000313" key="4">
    <source>
        <dbReference type="Proteomes" id="UP000010146"/>
    </source>
</evidence>
<dbReference type="SUPFAM" id="SSF109604">
    <property type="entry name" value="HD-domain/PDEase-like"/>
    <property type="match status" value="1"/>
</dbReference>
<dbReference type="Proteomes" id="UP000010146">
    <property type="component" value="Unassembled WGS sequence"/>
</dbReference>
<dbReference type="InterPro" id="IPR046342">
    <property type="entry name" value="CBS_dom_sf"/>
</dbReference>
<dbReference type="RefSeq" id="WP_043884032.1">
    <property type="nucleotide sequence ID" value="NZ_ABXP02000042.1"/>
</dbReference>
<dbReference type="SUPFAM" id="SSF54631">
    <property type="entry name" value="CBS-domain pair"/>
    <property type="match status" value="1"/>
</dbReference>
<evidence type="ECO:0000313" key="3">
    <source>
        <dbReference type="EMBL" id="KKC30268.1"/>
    </source>
</evidence>
<sequence length="367" mass="41807">MMPVPRYNKVPSIKVGLSIEEAVKIMASQQSFVLQVINDKGEPVGWLNCLDILKTIIEDSAVVKIKEKSIEKLICPINEEDYLNVFGELSDISRWAEKRGHRLPYFTTTEGNAGILSVSGLLQEALEERDKERELREEAQLHFERINYIHEELEKALANLFIDPNVIVKLKSIVEYQDEYDLSTGKIKITGVIKEGTYLHVVNMLRLLAELWEQGLLELGVINKETLVNATIFHDLGKVQPPLKIGEVVDPKEAFEPGKYHAFRSALIAKNVYHLDKNVVQLIKYHHHTEEELPPDFPDGLLPMHRLFRLIDGLSAGITRRGSKVNLTVKGTIVQVKEESIHPDYNRCIEIDLCRKKVGDEAREETC</sequence>
<dbReference type="CDD" id="cd00077">
    <property type="entry name" value="HDc"/>
    <property type="match status" value="1"/>
</dbReference>
<organism evidence="3 4">
    <name type="scientific">Caldanaerobacter subterraneus subsp. pacificus DSM 12653</name>
    <dbReference type="NCBI Taxonomy" id="391606"/>
    <lineage>
        <taxon>Bacteria</taxon>
        <taxon>Bacillati</taxon>
        <taxon>Bacillota</taxon>
        <taxon>Clostridia</taxon>
        <taxon>Thermoanaerobacterales</taxon>
        <taxon>Thermoanaerobacteraceae</taxon>
        <taxon>Caldanaerobacter</taxon>
    </lineage>
</organism>